<evidence type="ECO:0000256" key="1">
    <source>
        <dbReference type="SAM" id="Phobius"/>
    </source>
</evidence>
<dbReference type="WBParaSite" id="SCUD_0002262001-mRNA-1">
    <property type="protein sequence ID" value="SCUD_0002262001-mRNA-1"/>
    <property type="gene ID" value="SCUD_0002262001"/>
</dbReference>
<proteinExistence type="predicted"/>
<sequence>MFVLLLLVVGLVELVLVVVVVLITVVSTLLPFEGINKLLHLKFADEISFVIVPVIGKFNDELLKLFD</sequence>
<evidence type="ECO:0000313" key="2">
    <source>
        <dbReference type="WBParaSite" id="SCUD_0002262001-mRNA-1"/>
    </source>
</evidence>
<organism evidence="2">
    <name type="scientific">Schistosoma curassoni</name>
    <dbReference type="NCBI Taxonomy" id="6186"/>
    <lineage>
        <taxon>Eukaryota</taxon>
        <taxon>Metazoa</taxon>
        <taxon>Spiralia</taxon>
        <taxon>Lophotrochozoa</taxon>
        <taxon>Platyhelminthes</taxon>
        <taxon>Trematoda</taxon>
        <taxon>Digenea</taxon>
        <taxon>Strigeidida</taxon>
        <taxon>Schistosomatoidea</taxon>
        <taxon>Schistosomatidae</taxon>
        <taxon>Schistosoma</taxon>
    </lineage>
</organism>
<dbReference type="AlphaFoldDB" id="A0A183L5K1"/>
<reference evidence="2" key="1">
    <citation type="submission" date="2016-06" db="UniProtKB">
        <authorList>
            <consortium name="WormBaseParasite"/>
        </authorList>
    </citation>
    <scope>IDENTIFICATION</scope>
</reference>
<name>A0A183L5K1_9TREM</name>
<feature type="transmembrane region" description="Helical" evidence="1">
    <location>
        <begin position="6"/>
        <end position="32"/>
    </location>
</feature>
<keyword evidence="1" id="KW-0472">Membrane</keyword>
<protein>
    <submittedName>
        <fullName evidence="2">Uncharacterized protein</fullName>
    </submittedName>
</protein>
<keyword evidence="1" id="KW-0812">Transmembrane</keyword>
<keyword evidence="1" id="KW-1133">Transmembrane helix</keyword>
<accession>A0A183L5K1</accession>